<accession>A0A249PAL7</accession>
<name>A0A249PAL7_9HYPH</name>
<dbReference type="OrthoDB" id="8283120at2"/>
<dbReference type="RefSeq" id="WP_034854171.1">
    <property type="nucleotide sequence ID" value="NZ_AJQT01000038.1"/>
</dbReference>
<evidence type="ECO:0000313" key="4">
    <source>
        <dbReference type="Proteomes" id="UP000217211"/>
    </source>
</evidence>
<proteinExistence type="predicted"/>
<protein>
    <submittedName>
        <fullName evidence="3">Putative SIGNAL PEPTIDE protein</fullName>
    </submittedName>
</protein>
<evidence type="ECO:0000256" key="2">
    <source>
        <dbReference type="SAM" id="Phobius"/>
    </source>
</evidence>
<sequence length="66" mass="7097">MTRRWERLALIVAAVIIIASAVFYVYVGRFPAADESRIEDTTGEPDGSGPVDETPPSATGDMENPS</sequence>
<evidence type="ECO:0000313" key="3">
    <source>
        <dbReference type="EMBL" id="ASY62339.1"/>
    </source>
</evidence>
<organism evidence="3 4">
    <name type="scientific">Sinorhizobium sojae CCBAU 05684</name>
    <dbReference type="NCBI Taxonomy" id="716928"/>
    <lineage>
        <taxon>Bacteria</taxon>
        <taxon>Pseudomonadati</taxon>
        <taxon>Pseudomonadota</taxon>
        <taxon>Alphaproteobacteria</taxon>
        <taxon>Hyphomicrobiales</taxon>
        <taxon>Rhizobiaceae</taxon>
        <taxon>Sinorhizobium/Ensifer group</taxon>
        <taxon>Sinorhizobium</taxon>
    </lineage>
</organism>
<reference evidence="3 4" key="1">
    <citation type="submission" date="2017-08" db="EMBL/GenBank/DDBJ databases">
        <title>Multipartite genome sequences of Sinorhizobium species nodulating soybeans.</title>
        <authorList>
            <person name="Tian C.F."/>
        </authorList>
    </citation>
    <scope>NUCLEOTIDE SEQUENCE [LARGE SCALE GENOMIC DNA]</scope>
    <source>
        <strain evidence="3 4">CCBAU 05684</strain>
    </source>
</reference>
<dbReference type="Proteomes" id="UP000217211">
    <property type="component" value="Chromosome"/>
</dbReference>
<dbReference type="AlphaFoldDB" id="A0A249PAL7"/>
<keyword evidence="2" id="KW-0812">Transmembrane</keyword>
<evidence type="ECO:0000256" key="1">
    <source>
        <dbReference type="SAM" id="MobiDB-lite"/>
    </source>
</evidence>
<gene>
    <name evidence="3" type="ORF">SJ05684_c08760</name>
</gene>
<feature type="region of interest" description="Disordered" evidence="1">
    <location>
        <begin position="35"/>
        <end position="66"/>
    </location>
</feature>
<dbReference type="KEGG" id="esj:SJ05684_c08760"/>
<dbReference type="EMBL" id="CP023067">
    <property type="protein sequence ID" value="ASY62339.1"/>
    <property type="molecule type" value="Genomic_DNA"/>
</dbReference>
<keyword evidence="4" id="KW-1185">Reference proteome</keyword>
<feature type="transmembrane region" description="Helical" evidence="2">
    <location>
        <begin position="7"/>
        <end position="27"/>
    </location>
</feature>
<keyword evidence="2" id="KW-0472">Membrane</keyword>
<keyword evidence="2" id="KW-1133">Transmembrane helix</keyword>